<dbReference type="EC" id="2.3.1.256" evidence="5"/>
<comment type="caution">
    <text evidence="5">The sequence shown here is derived from an EMBL/GenBank/DDBJ whole genome shotgun (WGS) entry which is preliminary data.</text>
</comment>
<dbReference type="GO" id="GO:0031417">
    <property type="term" value="C:NatC complex"/>
    <property type="evidence" value="ECO:0007669"/>
    <property type="project" value="TreeGrafter"/>
</dbReference>
<sequence>MTNNNNNNTIQTNTEDDAEIPGIRFVDYKDESQLEYVMSLVGRDLSEPYSIFTYRYFLHRFPELCILAVADDSPEPIACVVGKIDIEGVDETEQEQAENAEKTGYIGMLAVQEAYRRKGIGQALVHRILQRMKNMECRSVTLETEVTNTTAQKLYQDRFGFIREELLVRYYLNWNDAYRLRLWF</sequence>
<dbReference type="InterPro" id="IPR044542">
    <property type="entry name" value="NAA30-like"/>
</dbReference>
<dbReference type="SUPFAM" id="SSF55729">
    <property type="entry name" value="Acyl-CoA N-acyltransferases (Nat)"/>
    <property type="match status" value="1"/>
</dbReference>
<evidence type="ECO:0000313" key="6">
    <source>
        <dbReference type="Proteomes" id="UP000198406"/>
    </source>
</evidence>
<dbReference type="InterPro" id="IPR000182">
    <property type="entry name" value="GNAT_dom"/>
</dbReference>
<dbReference type="PANTHER" id="PTHR45896">
    <property type="entry name" value="N-ALPHA-ACETYLTRANSFERASE 30"/>
    <property type="match status" value="1"/>
</dbReference>
<dbReference type="Gene3D" id="3.40.630.30">
    <property type="match status" value="1"/>
</dbReference>
<reference evidence="5 6" key="1">
    <citation type="journal article" date="2015" name="Plant Cell">
        <title>Oil accumulation by the oleaginous diatom Fistulifera solaris as revealed by the genome and transcriptome.</title>
        <authorList>
            <person name="Tanaka T."/>
            <person name="Maeda Y."/>
            <person name="Veluchamy A."/>
            <person name="Tanaka M."/>
            <person name="Abida H."/>
            <person name="Marechal E."/>
            <person name="Bowler C."/>
            <person name="Muto M."/>
            <person name="Sunaga Y."/>
            <person name="Tanaka M."/>
            <person name="Yoshino T."/>
            <person name="Taniguchi T."/>
            <person name="Fukuda Y."/>
            <person name="Nemoto M."/>
            <person name="Matsumoto M."/>
            <person name="Wong P.S."/>
            <person name="Aburatani S."/>
            <person name="Fujibuchi W."/>
        </authorList>
    </citation>
    <scope>NUCLEOTIDE SEQUENCE [LARGE SCALE GENOMIC DNA]</scope>
    <source>
        <strain evidence="5 6">JPCC DA0580</strain>
    </source>
</reference>
<evidence type="ECO:0000313" key="5">
    <source>
        <dbReference type="EMBL" id="GAX16223.1"/>
    </source>
</evidence>
<dbReference type="CDD" id="cd04301">
    <property type="entry name" value="NAT_SF"/>
    <property type="match status" value="1"/>
</dbReference>
<dbReference type="OrthoDB" id="249099at2759"/>
<organism evidence="5 6">
    <name type="scientific">Fistulifera solaris</name>
    <name type="common">Oleaginous diatom</name>
    <dbReference type="NCBI Taxonomy" id="1519565"/>
    <lineage>
        <taxon>Eukaryota</taxon>
        <taxon>Sar</taxon>
        <taxon>Stramenopiles</taxon>
        <taxon>Ochrophyta</taxon>
        <taxon>Bacillariophyta</taxon>
        <taxon>Bacillariophyceae</taxon>
        <taxon>Bacillariophycidae</taxon>
        <taxon>Naviculales</taxon>
        <taxon>Naviculaceae</taxon>
        <taxon>Fistulifera</taxon>
    </lineage>
</organism>
<dbReference type="InParanoid" id="A0A1Z5JQB9"/>
<dbReference type="AlphaFoldDB" id="A0A1Z5JQB9"/>
<dbReference type="InterPro" id="IPR016181">
    <property type="entry name" value="Acyl_CoA_acyltransferase"/>
</dbReference>
<evidence type="ECO:0000256" key="1">
    <source>
        <dbReference type="ARBA" id="ARBA00022679"/>
    </source>
</evidence>
<evidence type="ECO:0000256" key="2">
    <source>
        <dbReference type="ARBA" id="ARBA00023315"/>
    </source>
</evidence>
<evidence type="ECO:0000259" key="4">
    <source>
        <dbReference type="PROSITE" id="PS51186"/>
    </source>
</evidence>
<keyword evidence="2 5" id="KW-0012">Acyltransferase</keyword>
<protein>
    <submittedName>
        <fullName evidence="5">N-alpha-acetyltransferase 30</fullName>
        <ecNumber evidence="5">2.3.1.256</ecNumber>
    </submittedName>
</protein>
<dbReference type="GO" id="GO:0120518">
    <property type="term" value="F:protein N-terminal-methionine acetyltransferase activity"/>
    <property type="evidence" value="ECO:0007669"/>
    <property type="project" value="UniProtKB-EC"/>
</dbReference>
<dbReference type="Proteomes" id="UP000198406">
    <property type="component" value="Unassembled WGS sequence"/>
</dbReference>
<gene>
    <name evidence="5" type="ORF">FisN_3Hu295</name>
</gene>
<accession>A0A1Z5JQB9</accession>
<dbReference type="PANTHER" id="PTHR45896:SF1">
    <property type="entry name" value="N-ALPHA-ACETYLTRANSFERASE 30"/>
    <property type="match status" value="1"/>
</dbReference>
<feature type="domain" description="N-acetyltransferase" evidence="4">
    <location>
        <begin position="23"/>
        <end position="184"/>
    </location>
</feature>
<evidence type="ECO:0000256" key="3">
    <source>
        <dbReference type="ARBA" id="ARBA00024025"/>
    </source>
</evidence>
<dbReference type="Pfam" id="PF00583">
    <property type="entry name" value="Acetyltransf_1"/>
    <property type="match status" value="1"/>
</dbReference>
<comment type="similarity">
    <text evidence="3">Belongs to the acetyltransferase family. MAK3 subfamily.</text>
</comment>
<keyword evidence="1 5" id="KW-0808">Transferase</keyword>
<keyword evidence="6" id="KW-1185">Reference proteome</keyword>
<dbReference type="EMBL" id="BDSP01000102">
    <property type="protein sequence ID" value="GAX16223.1"/>
    <property type="molecule type" value="Genomic_DNA"/>
</dbReference>
<name>A0A1Z5JQB9_FISSO</name>
<dbReference type="PROSITE" id="PS51186">
    <property type="entry name" value="GNAT"/>
    <property type="match status" value="1"/>
</dbReference>
<dbReference type="FunCoup" id="A0A1Z5JQB9">
    <property type="interactions" value="503"/>
</dbReference>
<proteinExistence type="inferred from homology"/>